<evidence type="ECO:0000256" key="3">
    <source>
        <dbReference type="SAM" id="MobiDB-lite"/>
    </source>
</evidence>
<reference evidence="5" key="1">
    <citation type="submission" date="2021-09" db="EMBL/GenBank/DDBJ databases">
        <authorList>
            <consortium name="Infravec"/>
            <person name="Campbell I L."/>
            <person name="Maslen G."/>
            <person name="Yates A."/>
        </authorList>
    </citation>
    <scope>NUCLEOTIDE SEQUENCE [LARGE SCALE GENOMIC DNA]</scope>
    <source>
        <strain evidence="5">Infravec2 EBRE</strain>
    </source>
</reference>
<reference evidence="4" key="2">
    <citation type="submission" date="2022-08" db="UniProtKB">
        <authorList>
            <consortium name="EnsemblMetazoa"/>
        </authorList>
    </citation>
    <scope>IDENTIFICATION</scope>
    <source>
        <strain evidence="4">EBRO</strain>
    </source>
</reference>
<feature type="compositionally biased region" description="Acidic residues" evidence="3">
    <location>
        <begin position="198"/>
        <end position="207"/>
    </location>
</feature>
<dbReference type="GO" id="GO:0007034">
    <property type="term" value="P:vacuolar transport"/>
    <property type="evidence" value="ECO:0007669"/>
    <property type="project" value="InterPro"/>
</dbReference>
<keyword evidence="2" id="KW-0175">Coiled coil</keyword>
<dbReference type="Proteomes" id="UP000075880">
    <property type="component" value="Unassembled WGS sequence"/>
</dbReference>
<name>A0A182INF8_ANOAO</name>
<dbReference type="InterPro" id="IPR005024">
    <property type="entry name" value="Snf7_fam"/>
</dbReference>
<accession>A0A182INF8</accession>
<dbReference type="Pfam" id="PF03357">
    <property type="entry name" value="Snf7"/>
    <property type="match status" value="1"/>
</dbReference>
<dbReference type="EnsemblMetazoa" id="ENSAATROPT003158">
    <property type="protein sequence ID" value="ENSAATROPP003032"/>
    <property type="gene ID" value="ENSAATROPG002501"/>
</dbReference>
<evidence type="ECO:0008006" key="6">
    <source>
        <dbReference type="Google" id="ProtNLM"/>
    </source>
</evidence>
<proteinExistence type="inferred from homology"/>
<keyword evidence="5" id="KW-1185">Reference proteome</keyword>
<protein>
    <recommendedName>
        <fullName evidence="6">Vacuolar sorting protein VPS24</fullName>
    </recommendedName>
</protein>
<evidence type="ECO:0000256" key="2">
    <source>
        <dbReference type="SAM" id="Coils"/>
    </source>
</evidence>
<dbReference type="PANTHER" id="PTHR10476">
    <property type="entry name" value="CHARGED MULTIVESICULAR BODY PROTEIN"/>
    <property type="match status" value="1"/>
</dbReference>
<sequence length="219" mass="24962">MGLFGKSQERNPKDMVQEWSSKLRKESYALDRQIRSIQREEEKIKRSLKEAAKKNDKEVCTILAKELIRSRKATNKIYTSKAHINSVQLQMKNQLATVRVAGSLAKSTEVMQAMQALVKLPEVASAMREMSKEMMKAGIIEEMIDETMESLEDVEEMEEEAQKEIDNVLWEITAGKLGEAPATPLAAPAKEEPSTSREDEEEDEEDMKEMQNRLQALRS</sequence>
<dbReference type="OrthoDB" id="2329734at2759"/>
<dbReference type="EnsemblMetazoa" id="AATE002429-RA">
    <property type="protein sequence ID" value="AATE002429-PA.1"/>
    <property type="gene ID" value="AATE002429"/>
</dbReference>
<dbReference type="STRING" id="41427.A0A182INF8"/>
<comment type="similarity">
    <text evidence="1">Belongs to the SNF7 family.</text>
</comment>
<organism evidence="4">
    <name type="scientific">Anopheles atroparvus</name>
    <name type="common">European mosquito</name>
    <dbReference type="NCBI Taxonomy" id="41427"/>
    <lineage>
        <taxon>Eukaryota</taxon>
        <taxon>Metazoa</taxon>
        <taxon>Ecdysozoa</taxon>
        <taxon>Arthropoda</taxon>
        <taxon>Hexapoda</taxon>
        <taxon>Insecta</taxon>
        <taxon>Pterygota</taxon>
        <taxon>Neoptera</taxon>
        <taxon>Endopterygota</taxon>
        <taxon>Diptera</taxon>
        <taxon>Nematocera</taxon>
        <taxon>Culicoidea</taxon>
        <taxon>Culicidae</taxon>
        <taxon>Anophelinae</taxon>
        <taxon>Anopheles</taxon>
    </lineage>
</organism>
<feature type="region of interest" description="Disordered" evidence="3">
    <location>
        <begin position="176"/>
        <end position="219"/>
    </location>
</feature>
<evidence type="ECO:0000313" key="5">
    <source>
        <dbReference type="Proteomes" id="UP000075880"/>
    </source>
</evidence>
<dbReference type="AlphaFoldDB" id="A0A182INF8"/>
<dbReference type="Gene3D" id="6.10.140.1230">
    <property type="match status" value="1"/>
</dbReference>
<feature type="coiled-coil region" evidence="2">
    <location>
        <begin position="30"/>
        <end position="57"/>
    </location>
</feature>
<evidence type="ECO:0000256" key="1">
    <source>
        <dbReference type="ARBA" id="ARBA00006190"/>
    </source>
</evidence>
<dbReference type="VEuPathDB" id="VectorBase:AATE002429"/>
<feature type="coiled-coil region" evidence="2">
    <location>
        <begin position="140"/>
        <end position="171"/>
    </location>
</feature>
<evidence type="ECO:0000313" key="4">
    <source>
        <dbReference type="EnsemblMetazoa" id="AATE002429-PA.1"/>
    </source>
</evidence>